<dbReference type="AlphaFoldDB" id="A0AA37WCR6"/>
<protein>
    <submittedName>
        <fullName evidence="1">Uncharacterized protein</fullName>
    </submittedName>
</protein>
<gene>
    <name evidence="1" type="ORF">GCM10007872_30770</name>
</gene>
<keyword evidence="2" id="KW-1185">Reference proteome</keyword>
<name>A0AA37WCR6_9PROT</name>
<reference evidence="2" key="1">
    <citation type="journal article" date="2019" name="Int. J. Syst. Evol. Microbiol.">
        <title>The Global Catalogue of Microorganisms (GCM) 10K type strain sequencing project: providing services to taxonomists for standard genome sequencing and annotation.</title>
        <authorList>
            <consortium name="The Broad Institute Genomics Platform"/>
            <consortium name="The Broad Institute Genome Sequencing Center for Infectious Disease"/>
            <person name="Wu L."/>
            <person name="Ma J."/>
        </authorList>
    </citation>
    <scope>NUCLEOTIDE SEQUENCE [LARGE SCALE GENOMIC DNA]</scope>
    <source>
        <strain evidence="2">NBRC 12467</strain>
    </source>
</reference>
<proteinExistence type="predicted"/>
<evidence type="ECO:0000313" key="2">
    <source>
        <dbReference type="Proteomes" id="UP001156708"/>
    </source>
</evidence>
<sequence length="81" mass="8863">MTTLLDGLKATFEHAHLCFDRGQFLVVGALGKGRKGGANEEDSAQEKSVPFGQVISRDFQATERRHTFPFLKSVQGIPSVT</sequence>
<accession>A0AA37WCR6</accession>
<dbReference type="EMBL" id="BSNZ01000033">
    <property type="protein sequence ID" value="GLQ86166.1"/>
    <property type="molecule type" value="Genomic_DNA"/>
</dbReference>
<evidence type="ECO:0000313" key="1">
    <source>
        <dbReference type="EMBL" id="GLQ86166.1"/>
    </source>
</evidence>
<comment type="caution">
    <text evidence="1">The sequence shown here is derived from an EMBL/GenBank/DDBJ whole genome shotgun (WGS) entry which is preliminary data.</text>
</comment>
<organism evidence="1 2">
    <name type="scientific">Gluconobacter sphaericus NBRC 12467</name>
    <dbReference type="NCBI Taxonomy" id="1307951"/>
    <lineage>
        <taxon>Bacteria</taxon>
        <taxon>Pseudomonadati</taxon>
        <taxon>Pseudomonadota</taxon>
        <taxon>Alphaproteobacteria</taxon>
        <taxon>Acetobacterales</taxon>
        <taxon>Acetobacteraceae</taxon>
        <taxon>Gluconobacter</taxon>
    </lineage>
</organism>
<dbReference type="Proteomes" id="UP001156708">
    <property type="component" value="Unassembled WGS sequence"/>
</dbReference>